<organism evidence="1 2">
    <name type="scientific">Actinoplanes octamycinicus</name>
    <dbReference type="NCBI Taxonomy" id="135948"/>
    <lineage>
        <taxon>Bacteria</taxon>
        <taxon>Bacillati</taxon>
        <taxon>Actinomycetota</taxon>
        <taxon>Actinomycetes</taxon>
        <taxon>Micromonosporales</taxon>
        <taxon>Micromonosporaceae</taxon>
        <taxon>Actinoplanes</taxon>
    </lineage>
</organism>
<dbReference type="RefSeq" id="WP_185044353.1">
    <property type="nucleotide sequence ID" value="NZ_BAABFG010000005.1"/>
</dbReference>
<gene>
    <name evidence="1" type="ORF">BJY16_007611</name>
</gene>
<protein>
    <submittedName>
        <fullName evidence="1">Uncharacterized protein</fullName>
    </submittedName>
</protein>
<comment type="caution">
    <text evidence="1">The sequence shown here is derived from an EMBL/GenBank/DDBJ whole genome shotgun (WGS) entry which is preliminary data.</text>
</comment>
<accession>A0A7W7MBK7</accession>
<dbReference type="EMBL" id="JACHNB010000001">
    <property type="protein sequence ID" value="MBB4744152.1"/>
    <property type="molecule type" value="Genomic_DNA"/>
</dbReference>
<evidence type="ECO:0000313" key="1">
    <source>
        <dbReference type="EMBL" id="MBB4744152.1"/>
    </source>
</evidence>
<dbReference type="Proteomes" id="UP000546162">
    <property type="component" value="Unassembled WGS sequence"/>
</dbReference>
<keyword evidence="2" id="KW-1185">Reference proteome</keyword>
<dbReference type="AlphaFoldDB" id="A0A7W7MBK7"/>
<name>A0A7W7MBK7_9ACTN</name>
<sequence length="52" mass="5593">MLSDPVAVRDEVPSGSFAASGEWVVGMNDNAMRLTAEATRTRRDTLARVGEV</sequence>
<reference evidence="1 2" key="1">
    <citation type="submission" date="2020-08" db="EMBL/GenBank/DDBJ databases">
        <title>Sequencing the genomes of 1000 actinobacteria strains.</title>
        <authorList>
            <person name="Klenk H.-P."/>
        </authorList>
    </citation>
    <scope>NUCLEOTIDE SEQUENCE [LARGE SCALE GENOMIC DNA]</scope>
    <source>
        <strain evidence="1 2">DSM 45809</strain>
    </source>
</reference>
<evidence type="ECO:0000313" key="2">
    <source>
        <dbReference type="Proteomes" id="UP000546162"/>
    </source>
</evidence>
<proteinExistence type="predicted"/>